<evidence type="ECO:0000313" key="10">
    <source>
        <dbReference type="EMBL" id="MPM49065.1"/>
    </source>
</evidence>
<keyword evidence="7 8" id="KW-0472">Membrane</keyword>
<feature type="transmembrane region" description="Helical" evidence="8">
    <location>
        <begin position="207"/>
        <end position="231"/>
    </location>
</feature>
<dbReference type="Gene3D" id="3.40.1710.10">
    <property type="entry name" value="abc type-2 transporter like domain"/>
    <property type="match status" value="1"/>
</dbReference>
<keyword evidence="5 8" id="KW-0812">Transmembrane</keyword>
<accession>A0A645A7A1</accession>
<feature type="transmembrane region" description="Helical" evidence="8">
    <location>
        <begin position="165"/>
        <end position="187"/>
    </location>
</feature>
<dbReference type="InterPro" id="IPR000412">
    <property type="entry name" value="ABC_2_transport"/>
</dbReference>
<evidence type="ECO:0000256" key="1">
    <source>
        <dbReference type="ARBA" id="ARBA00004651"/>
    </source>
</evidence>
<dbReference type="InterPro" id="IPR013525">
    <property type="entry name" value="ABC2_TM"/>
</dbReference>
<proteinExistence type="inferred from homology"/>
<dbReference type="EMBL" id="VSSQ01012367">
    <property type="protein sequence ID" value="MPM49065.1"/>
    <property type="molecule type" value="Genomic_DNA"/>
</dbReference>
<feature type="domain" description="ABC transmembrane type-2" evidence="9">
    <location>
        <begin position="116"/>
        <end position="357"/>
    </location>
</feature>
<keyword evidence="4" id="KW-1003">Cell membrane</keyword>
<evidence type="ECO:0000256" key="5">
    <source>
        <dbReference type="ARBA" id="ARBA00022692"/>
    </source>
</evidence>
<dbReference type="PROSITE" id="PS51012">
    <property type="entry name" value="ABC_TM2"/>
    <property type="match status" value="1"/>
</dbReference>
<dbReference type="PANTHER" id="PTHR30294">
    <property type="entry name" value="MEMBRANE COMPONENT OF ABC TRANSPORTER YHHJ-RELATED"/>
    <property type="match status" value="1"/>
</dbReference>
<feature type="transmembrane region" description="Helical" evidence="8">
    <location>
        <begin position="21"/>
        <end position="40"/>
    </location>
</feature>
<dbReference type="GO" id="GO:0140359">
    <property type="term" value="F:ABC-type transporter activity"/>
    <property type="evidence" value="ECO:0007669"/>
    <property type="project" value="InterPro"/>
</dbReference>
<reference evidence="10" key="1">
    <citation type="submission" date="2019-08" db="EMBL/GenBank/DDBJ databases">
        <authorList>
            <person name="Kucharzyk K."/>
            <person name="Murdoch R.W."/>
            <person name="Higgins S."/>
            <person name="Loffler F."/>
        </authorList>
    </citation>
    <scope>NUCLEOTIDE SEQUENCE</scope>
</reference>
<evidence type="ECO:0000256" key="4">
    <source>
        <dbReference type="ARBA" id="ARBA00022475"/>
    </source>
</evidence>
<evidence type="ECO:0000256" key="2">
    <source>
        <dbReference type="ARBA" id="ARBA00007783"/>
    </source>
</evidence>
<dbReference type="PANTHER" id="PTHR30294:SF29">
    <property type="entry name" value="MULTIDRUG ABC TRANSPORTER PERMEASE YBHS-RELATED"/>
    <property type="match status" value="1"/>
</dbReference>
<name>A0A645A7A1_9ZZZZ</name>
<dbReference type="AlphaFoldDB" id="A0A645A7A1"/>
<evidence type="ECO:0000256" key="8">
    <source>
        <dbReference type="SAM" id="Phobius"/>
    </source>
</evidence>
<dbReference type="PRINTS" id="PR00164">
    <property type="entry name" value="ABC2TRNSPORT"/>
</dbReference>
<keyword evidence="6 8" id="KW-1133">Transmembrane helix</keyword>
<evidence type="ECO:0000256" key="3">
    <source>
        <dbReference type="ARBA" id="ARBA00022448"/>
    </source>
</evidence>
<comment type="similarity">
    <text evidence="2">Belongs to the ABC-2 integral membrane protein family.</text>
</comment>
<feature type="transmembrane region" description="Helical" evidence="8">
    <location>
        <begin position="329"/>
        <end position="351"/>
    </location>
</feature>
<evidence type="ECO:0000256" key="6">
    <source>
        <dbReference type="ARBA" id="ARBA00022989"/>
    </source>
</evidence>
<feature type="transmembrane region" description="Helical" evidence="8">
    <location>
        <begin position="243"/>
        <end position="265"/>
    </location>
</feature>
<keyword evidence="3" id="KW-0813">Transport</keyword>
<organism evidence="10">
    <name type="scientific">bioreactor metagenome</name>
    <dbReference type="NCBI Taxonomy" id="1076179"/>
    <lineage>
        <taxon>unclassified sequences</taxon>
        <taxon>metagenomes</taxon>
        <taxon>ecological metagenomes</taxon>
    </lineage>
</organism>
<comment type="caution">
    <text evidence="10">The sequence shown here is derived from an EMBL/GenBank/DDBJ whole genome shotgun (WGS) entry which is preliminary data.</text>
</comment>
<feature type="transmembrane region" description="Helical" evidence="8">
    <location>
        <begin position="272"/>
        <end position="294"/>
    </location>
</feature>
<evidence type="ECO:0000259" key="9">
    <source>
        <dbReference type="PROSITE" id="PS51012"/>
    </source>
</evidence>
<dbReference type="InterPro" id="IPR047817">
    <property type="entry name" value="ABC2_TM_bact-type"/>
</dbReference>
<protein>
    <submittedName>
        <fullName evidence="10">Putative multidrug ABC transporter permease YbhS</fullName>
    </submittedName>
</protein>
<gene>
    <name evidence="10" type="primary">ybhS_16</name>
    <name evidence="10" type="ORF">SDC9_95793</name>
</gene>
<dbReference type="GO" id="GO:0043190">
    <property type="term" value="C:ATP-binding cassette (ABC) transporter complex"/>
    <property type="evidence" value="ECO:0007669"/>
    <property type="project" value="InterPro"/>
</dbReference>
<dbReference type="Pfam" id="PF12698">
    <property type="entry name" value="ABC2_membrane_3"/>
    <property type="match status" value="1"/>
</dbReference>
<dbReference type="InterPro" id="IPR051449">
    <property type="entry name" value="ABC-2_transporter_component"/>
</dbReference>
<sequence length="359" mass="40314">MRQLLAFVKKEFLHIFRDYRTMMLLLLMPIVQIILFGFALTNEVNNTNTAIYIPKDDMLAAKLMHKIDNSKYFTVTHLLKSPKEVEELMRRGEIKLAVIVPEGFSADYENKRSTPVQVISDASDPNMATTVTNYASNIILSFANLSVSVENRMLYNPQMKSSYNFVPGVMGLILMLICAMMTSVAIVREKETGTMEVLLVSPVRPIYLILAKTIPYFILSLINLITILLLSKYVLAVPINGSLFLLSAVSMLFVLVSLSLGLMISTLVETQVAAMLISGMVFMMPVMILSGMMFPVENMPLILKGVAQLIPAKWFIEAVRKVMIQGVGFMYVLKEIGVMLLMMSIFIGISVKKFKHRLD</sequence>
<comment type="subcellular location">
    <subcellularLocation>
        <location evidence="1">Cell membrane</location>
        <topology evidence="1">Multi-pass membrane protein</topology>
    </subcellularLocation>
</comment>
<evidence type="ECO:0000256" key="7">
    <source>
        <dbReference type="ARBA" id="ARBA00023136"/>
    </source>
</evidence>